<dbReference type="InterPro" id="IPR013785">
    <property type="entry name" value="Aldolase_TIM"/>
</dbReference>
<dbReference type="EMBL" id="CAADFJ010000207">
    <property type="protein sequence ID" value="VFK04789.1"/>
    <property type="molecule type" value="Genomic_DNA"/>
</dbReference>
<keyword evidence="2" id="KW-0119">Carbohydrate metabolism</keyword>
<dbReference type="GO" id="GO:0046872">
    <property type="term" value="F:metal ion binding"/>
    <property type="evidence" value="ECO:0007669"/>
    <property type="project" value="UniProtKB-KW"/>
</dbReference>
<dbReference type="InterPro" id="IPR016431">
    <property type="entry name" value="Pyrv-formate_lyase-activ_prd"/>
</dbReference>
<feature type="binding site" evidence="7">
    <location>
        <position position="97"/>
    </location>
    <ligand>
        <name>[4Fe-4S] cluster</name>
        <dbReference type="ChEBI" id="CHEBI:49883"/>
        <note>4Fe-4S-S-AdoMet</note>
    </ligand>
</feature>
<keyword evidence="9" id="KW-0670">Pyruvate</keyword>
<reference evidence="9" key="1">
    <citation type="submission" date="2019-02" db="EMBL/GenBank/DDBJ databases">
        <authorList>
            <person name="Gruber-Vodicka R. H."/>
            <person name="Seah K. B. B."/>
        </authorList>
    </citation>
    <scope>NUCLEOTIDE SEQUENCE</scope>
    <source>
        <strain evidence="11">BECK_SA2B12</strain>
        <strain evidence="10">BECK_SA2B15</strain>
        <strain evidence="9">BECK_SA2B20</strain>
    </source>
</reference>
<dbReference type="SFLD" id="SFLDS00029">
    <property type="entry name" value="Radical_SAM"/>
    <property type="match status" value="1"/>
</dbReference>
<dbReference type="SUPFAM" id="SSF102114">
    <property type="entry name" value="Radical SAM enzymes"/>
    <property type="match status" value="1"/>
</dbReference>
<dbReference type="SMART" id="SM00729">
    <property type="entry name" value="Elp3"/>
    <property type="match status" value="1"/>
</dbReference>
<dbReference type="PIRSF" id="PIRSF004869">
    <property type="entry name" value="PflX_prd"/>
    <property type="match status" value="1"/>
</dbReference>
<feature type="domain" description="Radical SAM core" evidence="8">
    <location>
        <begin position="75"/>
        <end position="292"/>
    </location>
</feature>
<dbReference type="CDD" id="cd01335">
    <property type="entry name" value="Radical_SAM"/>
    <property type="match status" value="1"/>
</dbReference>
<evidence type="ECO:0000256" key="5">
    <source>
        <dbReference type="ARBA" id="ARBA00023004"/>
    </source>
</evidence>
<keyword evidence="5 7" id="KW-0408">Iron</keyword>
<dbReference type="Gene3D" id="3.20.20.70">
    <property type="entry name" value="Aldolase class I"/>
    <property type="match status" value="1"/>
</dbReference>
<dbReference type="InterPro" id="IPR007197">
    <property type="entry name" value="rSAM"/>
</dbReference>
<dbReference type="EMBL" id="CAADFI010000209">
    <property type="protein sequence ID" value="VFK00869.1"/>
    <property type="molecule type" value="Genomic_DNA"/>
</dbReference>
<dbReference type="GO" id="GO:0006006">
    <property type="term" value="P:glucose metabolic process"/>
    <property type="evidence" value="ECO:0007669"/>
    <property type="project" value="UniProtKB-KW"/>
</dbReference>
<evidence type="ECO:0000256" key="7">
    <source>
        <dbReference type="PIRSR" id="PIRSR004869-50"/>
    </source>
</evidence>
<dbReference type="InterPro" id="IPR058240">
    <property type="entry name" value="rSAM_sf"/>
</dbReference>
<evidence type="ECO:0000256" key="2">
    <source>
        <dbReference type="ARBA" id="ARBA00022526"/>
    </source>
</evidence>
<accession>A0A450V7Z2</accession>
<dbReference type="PROSITE" id="PS51918">
    <property type="entry name" value="RADICAL_SAM"/>
    <property type="match status" value="1"/>
</dbReference>
<evidence type="ECO:0000256" key="3">
    <source>
        <dbReference type="ARBA" id="ARBA00022691"/>
    </source>
</evidence>
<feature type="binding site" evidence="7">
    <location>
        <position position="90"/>
    </location>
    <ligand>
        <name>[4Fe-4S] cluster</name>
        <dbReference type="ChEBI" id="CHEBI:49883"/>
        <note>4Fe-4S-S-AdoMet</note>
    </ligand>
</feature>
<dbReference type="InterPro" id="IPR006638">
    <property type="entry name" value="Elp3/MiaA/NifB-like_rSAM"/>
</dbReference>
<evidence type="ECO:0000313" key="11">
    <source>
        <dbReference type="EMBL" id="VFK04789.1"/>
    </source>
</evidence>
<dbReference type="InterPro" id="IPR034457">
    <property type="entry name" value="Organic_radical-activating"/>
</dbReference>
<dbReference type="NCBIfam" id="TIGR04337">
    <property type="entry name" value="AmmeMemoSam_rS"/>
    <property type="match status" value="1"/>
</dbReference>
<evidence type="ECO:0000313" key="10">
    <source>
        <dbReference type="EMBL" id="VFK01405.1"/>
    </source>
</evidence>
<evidence type="ECO:0000313" key="9">
    <source>
        <dbReference type="EMBL" id="VFK00869.1"/>
    </source>
</evidence>
<feature type="binding site" evidence="7">
    <location>
        <position position="94"/>
    </location>
    <ligand>
        <name>[4Fe-4S] cluster</name>
        <dbReference type="ChEBI" id="CHEBI:49883"/>
        <note>4Fe-4S-S-AdoMet</note>
    </ligand>
</feature>
<evidence type="ECO:0000259" key="8">
    <source>
        <dbReference type="PROSITE" id="PS51918"/>
    </source>
</evidence>
<sequence length="348" mass="38988">MPSDYFPTRHWHRLSGDGNGNRVQCDVCPRGCTPKEGQRGLCFVRMNQGNAIVLTTHGRSSGFAVDPVEKKPLNHFLPGTPILSFGTAGCNLTCKFCQNWHMSKARRMDRLMDRASPQEVLGMAERYGCKSVAYTYNDPVIFMEYAMDIARACRARGILSAAVTAGYIHGEARKAFFAQMDAANVDLKGFTEEFYRKLCSGQLRPVLDTLHYLRHETEIWLELTTLLIPGLNDSDRALDGMTRWVVENLGPNVPMHFTAFHPDYRMRQIPPTPLTTLRRAREIAIGNGVRYAYTGNIHDPEGQSTYCHHCGACVIGRNRYALTAWRLTETGHCVECGTPCSGVFQSVS</sequence>
<keyword evidence="2" id="KW-0313">Glucose metabolism</keyword>
<proteinExistence type="predicted"/>
<evidence type="ECO:0000256" key="1">
    <source>
        <dbReference type="ARBA" id="ARBA00022485"/>
    </source>
</evidence>
<keyword evidence="9" id="KW-0456">Lyase</keyword>
<dbReference type="SFLD" id="SFLDG01101">
    <property type="entry name" value="Uncharacterised_Radical_SAM_Su"/>
    <property type="match status" value="1"/>
</dbReference>
<keyword evidence="4 7" id="KW-0479">Metal-binding</keyword>
<gene>
    <name evidence="10" type="ORF">BECKH772A_GA0070896_102262</name>
    <name evidence="9" type="ORF">BECKH772B_GA0070898_102093</name>
    <name evidence="11" type="ORF">BECKH772C_GA0070978_102073</name>
</gene>
<name>A0A450V7Z2_9GAMM</name>
<dbReference type="GO" id="GO:0051539">
    <property type="term" value="F:4 iron, 4 sulfur cluster binding"/>
    <property type="evidence" value="ECO:0007669"/>
    <property type="project" value="UniProtKB-KW"/>
</dbReference>
<dbReference type="GO" id="GO:0016829">
    <property type="term" value="F:lyase activity"/>
    <property type="evidence" value="ECO:0007669"/>
    <property type="project" value="UniProtKB-KW"/>
</dbReference>
<comment type="cofactor">
    <cofactor evidence="7">
        <name>[4Fe-4S] cluster</name>
        <dbReference type="ChEBI" id="CHEBI:49883"/>
    </cofactor>
    <text evidence="7">Binds 1 [4Fe-4S] cluster. The cluster is coordinated with 3 cysteines and an exchangeable S-adenosyl-L-methionine.</text>
</comment>
<keyword evidence="1" id="KW-0004">4Fe-4S</keyword>
<dbReference type="InterPro" id="IPR027596">
    <property type="entry name" value="AmmeMemoSam_rS"/>
</dbReference>
<evidence type="ECO:0000256" key="4">
    <source>
        <dbReference type="ARBA" id="ARBA00022723"/>
    </source>
</evidence>
<protein>
    <submittedName>
        <fullName evidence="9">Pyruvate formate lyase activating enzyme</fullName>
    </submittedName>
</protein>
<keyword evidence="6 7" id="KW-0411">Iron-sulfur</keyword>
<dbReference type="EMBL" id="CAADFG010000226">
    <property type="protein sequence ID" value="VFK01405.1"/>
    <property type="molecule type" value="Genomic_DNA"/>
</dbReference>
<dbReference type="PANTHER" id="PTHR30352">
    <property type="entry name" value="PYRUVATE FORMATE-LYASE-ACTIVATING ENZYME"/>
    <property type="match status" value="1"/>
</dbReference>
<dbReference type="Pfam" id="PF04055">
    <property type="entry name" value="Radical_SAM"/>
    <property type="match status" value="1"/>
</dbReference>
<dbReference type="AlphaFoldDB" id="A0A450V7Z2"/>
<dbReference type="PANTHER" id="PTHR30352:SF5">
    <property type="entry name" value="PYRUVATE FORMATE-LYASE 1-ACTIVATING ENZYME"/>
    <property type="match status" value="1"/>
</dbReference>
<evidence type="ECO:0000256" key="6">
    <source>
        <dbReference type="ARBA" id="ARBA00023014"/>
    </source>
</evidence>
<organism evidence="9">
    <name type="scientific">Candidatus Kentrum eta</name>
    <dbReference type="NCBI Taxonomy" id="2126337"/>
    <lineage>
        <taxon>Bacteria</taxon>
        <taxon>Pseudomonadati</taxon>
        <taxon>Pseudomonadota</taxon>
        <taxon>Gammaproteobacteria</taxon>
        <taxon>Candidatus Kentrum</taxon>
    </lineage>
</organism>
<keyword evidence="3 7" id="KW-0949">S-adenosyl-L-methionine</keyword>